<keyword evidence="1" id="KW-0175">Coiled coil</keyword>
<dbReference type="SMART" id="SM00347">
    <property type="entry name" value="HTH_MARR"/>
    <property type="match status" value="1"/>
</dbReference>
<comment type="caution">
    <text evidence="3">The sequence shown here is derived from an EMBL/GenBank/DDBJ whole genome shotgun (WGS) entry which is preliminary data.</text>
</comment>
<dbReference type="PANTHER" id="PTHR33164:SF43">
    <property type="entry name" value="HTH-TYPE TRANSCRIPTIONAL REPRESSOR YETL"/>
    <property type="match status" value="1"/>
</dbReference>
<dbReference type="SUPFAM" id="SSF46785">
    <property type="entry name" value="Winged helix' DNA-binding domain"/>
    <property type="match status" value="1"/>
</dbReference>
<keyword evidence="4" id="KW-1185">Reference proteome</keyword>
<organism evidence="3 4">
    <name type="scientific">Saccharopolyspora taberi</name>
    <dbReference type="NCBI Taxonomy" id="60895"/>
    <lineage>
        <taxon>Bacteria</taxon>
        <taxon>Bacillati</taxon>
        <taxon>Actinomycetota</taxon>
        <taxon>Actinomycetes</taxon>
        <taxon>Pseudonocardiales</taxon>
        <taxon>Pseudonocardiaceae</taxon>
        <taxon>Saccharopolyspora</taxon>
    </lineage>
</organism>
<reference evidence="3 4" key="1">
    <citation type="journal article" date="2019" name="Int. J. Syst. Evol. Microbiol.">
        <title>The Global Catalogue of Microorganisms (GCM) 10K type strain sequencing project: providing services to taxonomists for standard genome sequencing and annotation.</title>
        <authorList>
            <consortium name="The Broad Institute Genomics Platform"/>
            <consortium name="The Broad Institute Genome Sequencing Center for Infectious Disease"/>
            <person name="Wu L."/>
            <person name="Ma J."/>
        </authorList>
    </citation>
    <scope>NUCLEOTIDE SEQUENCE [LARGE SCALE GENOMIC DNA]</scope>
    <source>
        <strain evidence="3 4">JCM 9383</strain>
    </source>
</reference>
<dbReference type="Gene3D" id="1.10.10.10">
    <property type="entry name" value="Winged helix-like DNA-binding domain superfamily/Winged helix DNA-binding domain"/>
    <property type="match status" value="1"/>
</dbReference>
<sequence length="143" mass="16161">MLRTSVNYNRTMTDLPTAMVRMAHLVNHVFAEVSRDHDLTPQQAQLMCQLIAGPVGMGELTRLMRLEKSSMSGLVDRVERRGLVERVRDTCDRRAYRIELTEDGVRLANKSHEGVIAELERRAASLTDEERDALTALLGKVLD</sequence>
<accession>A0ABN3VM33</accession>
<gene>
    <name evidence="3" type="ORF">GCM10010470_57010</name>
</gene>
<dbReference type="PROSITE" id="PS50995">
    <property type="entry name" value="HTH_MARR_2"/>
    <property type="match status" value="1"/>
</dbReference>
<feature type="domain" description="HTH marR-type" evidence="2">
    <location>
        <begin position="12"/>
        <end position="143"/>
    </location>
</feature>
<evidence type="ECO:0000313" key="3">
    <source>
        <dbReference type="EMBL" id="GAA2814141.1"/>
    </source>
</evidence>
<evidence type="ECO:0000256" key="1">
    <source>
        <dbReference type="SAM" id="Coils"/>
    </source>
</evidence>
<dbReference type="Pfam" id="PF12802">
    <property type="entry name" value="MarR_2"/>
    <property type="match status" value="1"/>
</dbReference>
<dbReference type="InterPro" id="IPR036388">
    <property type="entry name" value="WH-like_DNA-bd_sf"/>
</dbReference>
<evidence type="ECO:0000259" key="2">
    <source>
        <dbReference type="PROSITE" id="PS50995"/>
    </source>
</evidence>
<dbReference type="InterPro" id="IPR000835">
    <property type="entry name" value="HTH_MarR-typ"/>
</dbReference>
<dbReference type="Proteomes" id="UP001500979">
    <property type="component" value="Unassembled WGS sequence"/>
</dbReference>
<protein>
    <submittedName>
        <fullName evidence="3">MarR family transcriptional regulator</fullName>
    </submittedName>
</protein>
<dbReference type="InterPro" id="IPR039422">
    <property type="entry name" value="MarR/SlyA-like"/>
</dbReference>
<name>A0ABN3VM33_9PSEU</name>
<feature type="coiled-coil region" evidence="1">
    <location>
        <begin position="109"/>
        <end position="136"/>
    </location>
</feature>
<dbReference type="EMBL" id="BAAAUX010000027">
    <property type="protein sequence ID" value="GAA2814141.1"/>
    <property type="molecule type" value="Genomic_DNA"/>
</dbReference>
<dbReference type="InterPro" id="IPR036390">
    <property type="entry name" value="WH_DNA-bd_sf"/>
</dbReference>
<evidence type="ECO:0000313" key="4">
    <source>
        <dbReference type="Proteomes" id="UP001500979"/>
    </source>
</evidence>
<dbReference type="PANTHER" id="PTHR33164">
    <property type="entry name" value="TRANSCRIPTIONAL REGULATOR, MARR FAMILY"/>
    <property type="match status" value="1"/>
</dbReference>
<dbReference type="PRINTS" id="PR00598">
    <property type="entry name" value="HTHMARR"/>
</dbReference>
<proteinExistence type="predicted"/>